<proteinExistence type="predicted"/>
<dbReference type="RefSeq" id="WP_044214219.1">
    <property type="nucleotide sequence ID" value="NZ_BAMD01000091.1"/>
</dbReference>
<dbReference type="PROSITE" id="PS51257">
    <property type="entry name" value="PROKAR_LIPOPROTEIN"/>
    <property type="match status" value="1"/>
</dbReference>
<protein>
    <submittedName>
        <fullName evidence="1">Uncharacterized protein</fullName>
    </submittedName>
</protein>
<accession>W7YLM1</accession>
<dbReference type="OrthoDB" id="1120843at2"/>
<evidence type="ECO:0000313" key="2">
    <source>
        <dbReference type="Proteomes" id="UP000019402"/>
    </source>
</evidence>
<reference evidence="1 2" key="1">
    <citation type="journal article" date="2014" name="Genome Announc.">
        <title>Draft Genome Sequence of Cytophaga fermentans JCM 21142T, a Facultative Anaerobe Isolated from Marine Mud.</title>
        <authorList>
            <person name="Starns D."/>
            <person name="Oshima K."/>
            <person name="Suda W."/>
            <person name="Iino T."/>
            <person name="Yuki M."/>
            <person name="Inoue J."/>
            <person name="Kitamura K."/>
            <person name="Iida T."/>
            <person name="Darby A."/>
            <person name="Hattori M."/>
            <person name="Ohkuma M."/>
        </authorList>
    </citation>
    <scope>NUCLEOTIDE SEQUENCE [LARGE SCALE GENOMIC DNA]</scope>
    <source>
        <strain evidence="1 2">JCM 21142</strain>
    </source>
</reference>
<dbReference type="EMBL" id="BAMD01000091">
    <property type="protein sequence ID" value="GAF05496.1"/>
    <property type="molecule type" value="Genomic_DNA"/>
</dbReference>
<gene>
    <name evidence="1" type="ORF">JCM21142_104233</name>
</gene>
<comment type="caution">
    <text evidence="1">The sequence shown here is derived from an EMBL/GenBank/DDBJ whole genome shotgun (WGS) entry which is preliminary data.</text>
</comment>
<dbReference type="AlphaFoldDB" id="W7YLM1"/>
<name>W7YLM1_9BACT</name>
<evidence type="ECO:0000313" key="1">
    <source>
        <dbReference type="EMBL" id="GAF05496.1"/>
    </source>
</evidence>
<organism evidence="1 2">
    <name type="scientific">Saccharicrinis fermentans DSM 9555 = JCM 21142</name>
    <dbReference type="NCBI Taxonomy" id="869213"/>
    <lineage>
        <taxon>Bacteria</taxon>
        <taxon>Pseudomonadati</taxon>
        <taxon>Bacteroidota</taxon>
        <taxon>Bacteroidia</taxon>
        <taxon>Marinilabiliales</taxon>
        <taxon>Marinilabiliaceae</taxon>
        <taxon>Saccharicrinis</taxon>
    </lineage>
</organism>
<keyword evidence="2" id="KW-1185">Reference proteome</keyword>
<sequence length="86" mass="9851">MKHLLSSFTFITTLLLSMVGCHDRQHALPSSNDQMELWADTIIYEVLVSNPDPSNEWETAKVKNVKQRQIIDDLFAMVYNGKKKGI</sequence>
<dbReference type="Proteomes" id="UP000019402">
    <property type="component" value="Unassembled WGS sequence"/>
</dbReference>
<dbReference type="STRING" id="869213.GCA_000517085_02837"/>